<feature type="transmembrane region" description="Helical" evidence="6">
    <location>
        <begin position="12"/>
        <end position="31"/>
    </location>
</feature>
<accession>A0ABW4G596</accession>
<keyword evidence="4 6" id="KW-1133">Transmembrane helix</keyword>
<keyword evidence="9" id="KW-1185">Reference proteome</keyword>
<feature type="transmembrane region" description="Helical" evidence="6">
    <location>
        <begin position="250"/>
        <end position="273"/>
    </location>
</feature>
<feature type="transmembrane region" description="Helical" evidence="6">
    <location>
        <begin position="399"/>
        <end position="417"/>
    </location>
</feature>
<evidence type="ECO:0000313" key="9">
    <source>
        <dbReference type="Proteomes" id="UP001597097"/>
    </source>
</evidence>
<feature type="transmembrane region" description="Helical" evidence="6">
    <location>
        <begin position="285"/>
        <end position="303"/>
    </location>
</feature>
<dbReference type="PANTHER" id="PTHR32322">
    <property type="entry name" value="INNER MEMBRANE TRANSPORTER"/>
    <property type="match status" value="1"/>
</dbReference>
<dbReference type="RefSeq" id="WP_246651288.1">
    <property type="nucleotide sequence ID" value="NZ_JAHKRM010000008.1"/>
</dbReference>
<gene>
    <name evidence="8" type="ORF">ACFSJ0_05825</name>
</gene>
<evidence type="ECO:0000256" key="4">
    <source>
        <dbReference type="ARBA" id="ARBA00022989"/>
    </source>
</evidence>
<sequence length="426" mass="42710">MSHVSARRGTFYVSVAATAWGTGGAAGSLLFQSGGLDPVDVSFWRYLLGAAFLYAAACLRSALTRPTSPAARPGSATAGPGSAITRWAAAVSRLRSVITRLRAVAAPITSATIQSTAATNGLTSDVVRSGDVGGWGRRRSLPSGVGGGQCQGSLPSAVGAWWRPSSLPGRVGGGRGSLPGRVGGWRGSLQGRVNRRVLVVGVGMAIYQTAYFGAIAQSGVAIATVVTMGATPVFTALGSRFLLREHLGRAALAALATALGGLFLLTGESAISAGDTGNVGGGRPAGIALALVSAAGYAAVTLYSRRHHDDPRRTAMGGFAVAAACLAPFALAGGVLPAAGVTPVALLLYLGAVPTALAYALFFRALTALNATTVSIISLGEAVGAAVLGVVVFGERLALLAWCGCALLLAAVVVLAVQAGRMTDKD</sequence>
<keyword evidence="3 6" id="KW-0812">Transmembrane</keyword>
<name>A0ABW4G596_9ACTN</name>
<comment type="caution">
    <text evidence="8">The sequence shown here is derived from an EMBL/GenBank/DDBJ whole genome shotgun (WGS) entry which is preliminary data.</text>
</comment>
<dbReference type="Proteomes" id="UP001597097">
    <property type="component" value="Unassembled WGS sequence"/>
</dbReference>
<feature type="transmembrane region" description="Helical" evidence="6">
    <location>
        <begin position="220"/>
        <end position="243"/>
    </location>
</feature>
<evidence type="ECO:0000256" key="6">
    <source>
        <dbReference type="SAM" id="Phobius"/>
    </source>
</evidence>
<dbReference type="EMBL" id="JBHUCM010000005">
    <property type="protein sequence ID" value="MFD1536542.1"/>
    <property type="molecule type" value="Genomic_DNA"/>
</dbReference>
<dbReference type="Pfam" id="PF00892">
    <property type="entry name" value="EamA"/>
    <property type="match status" value="1"/>
</dbReference>
<reference evidence="9" key="1">
    <citation type="journal article" date="2019" name="Int. J. Syst. Evol. Microbiol.">
        <title>The Global Catalogue of Microorganisms (GCM) 10K type strain sequencing project: providing services to taxonomists for standard genome sequencing and annotation.</title>
        <authorList>
            <consortium name="The Broad Institute Genomics Platform"/>
            <consortium name="The Broad Institute Genome Sequencing Center for Infectious Disease"/>
            <person name="Wu L."/>
            <person name="Ma J."/>
        </authorList>
    </citation>
    <scope>NUCLEOTIDE SEQUENCE [LARGE SCALE GENOMIC DNA]</scope>
    <source>
        <strain evidence="9">CGMCC 1.15399</strain>
    </source>
</reference>
<feature type="domain" description="EamA" evidence="7">
    <location>
        <begin position="286"/>
        <end position="415"/>
    </location>
</feature>
<dbReference type="InterPro" id="IPR050638">
    <property type="entry name" value="AA-Vitamin_Transporters"/>
</dbReference>
<dbReference type="Gene3D" id="1.10.3730.20">
    <property type="match status" value="2"/>
</dbReference>
<comment type="subcellular location">
    <subcellularLocation>
        <location evidence="1">Membrane</location>
        <topology evidence="1">Multi-pass membrane protein</topology>
    </subcellularLocation>
</comment>
<evidence type="ECO:0000256" key="2">
    <source>
        <dbReference type="ARBA" id="ARBA00007362"/>
    </source>
</evidence>
<feature type="transmembrane region" description="Helical" evidence="6">
    <location>
        <begin position="374"/>
        <end position="393"/>
    </location>
</feature>
<proteinExistence type="inferred from homology"/>
<evidence type="ECO:0000259" key="7">
    <source>
        <dbReference type="Pfam" id="PF00892"/>
    </source>
</evidence>
<dbReference type="InterPro" id="IPR037185">
    <property type="entry name" value="EmrE-like"/>
</dbReference>
<dbReference type="SUPFAM" id="SSF103481">
    <property type="entry name" value="Multidrug resistance efflux transporter EmrE"/>
    <property type="match status" value="2"/>
</dbReference>
<evidence type="ECO:0000313" key="8">
    <source>
        <dbReference type="EMBL" id="MFD1536542.1"/>
    </source>
</evidence>
<keyword evidence="5 6" id="KW-0472">Membrane</keyword>
<evidence type="ECO:0000256" key="3">
    <source>
        <dbReference type="ARBA" id="ARBA00022692"/>
    </source>
</evidence>
<evidence type="ECO:0000256" key="5">
    <source>
        <dbReference type="ARBA" id="ARBA00023136"/>
    </source>
</evidence>
<comment type="similarity">
    <text evidence="2">Belongs to the EamA transporter family.</text>
</comment>
<evidence type="ECO:0000256" key="1">
    <source>
        <dbReference type="ARBA" id="ARBA00004141"/>
    </source>
</evidence>
<dbReference type="PANTHER" id="PTHR32322:SF2">
    <property type="entry name" value="EAMA DOMAIN-CONTAINING PROTEIN"/>
    <property type="match status" value="1"/>
</dbReference>
<feature type="transmembrane region" description="Helical" evidence="6">
    <location>
        <begin position="344"/>
        <end position="362"/>
    </location>
</feature>
<organism evidence="8 9">
    <name type="scientific">Nonomuraea guangzhouensis</name>
    <dbReference type="NCBI Taxonomy" id="1291555"/>
    <lineage>
        <taxon>Bacteria</taxon>
        <taxon>Bacillati</taxon>
        <taxon>Actinomycetota</taxon>
        <taxon>Actinomycetes</taxon>
        <taxon>Streptosporangiales</taxon>
        <taxon>Streptosporangiaceae</taxon>
        <taxon>Nonomuraea</taxon>
    </lineage>
</organism>
<protein>
    <submittedName>
        <fullName evidence="8">DMT family transporter</fullName>
    </submittedName>
</protein>
<feature type="transmembrane region" description="Helical" evidence="6">
    <location>
        <begin position="43"/>
        <end position="63"/>
    </location>
</feature>
<feature type="transmembrane region" description="Helical" evidence="6">
    <location>
        <begin position="196"/>
        <end position="214"/>
    </location>
</feature>
<dbReference type="InterPro" id="IPR000620">
    <property type="entry name" value="EamA_dom"/>
</dbReference>
<feature type="transmembrane region" description="Helical" evidence="6">
    <location>
        <begin position="315"/>
        <end position="338"/>
    </location>
</feature>